<evidence type="ECO:0000259" key="1">
    <source>
        <dbReference type="Pfam" id="PF08340"/>
    </source>
</evidence>
<gene>
    <name evidence="2" type="ORF">METZ01_LOCUS394473</name>
</gene>
<dbReference type="PANTHER" id="PTHR30636">
    <property type="entry name" value="UPF0701 PROTEIN YICC"/>
    <property type="match status" value="1"/>
</dbReference>
<protein>
    <recommendedName>
        <fullName evidence="1">Endoribonuclease YicC-like C-terminal domain-containing protein</fullName>
    </recommendedName>
</protein>
<dbReference type="PANTHER" id="PTHR30636:SF3">
    <property type="entry name" value="UPF0701 PROTEIN YICC"/>
    <property type="match status" value="1"/>
</dbReference>
<sequence>INGIPVEESRLSMEIMILADKTDVSEELSRSLSHIDQFRQLMKLDEPVGKRLNFLTQELNREVNTLGVKAADVTVSRDVIDLKSGIEKIREQIQNIL</sequence>
<reference evidence="2" key="1">
    <citation type="submission" date="2018-05" db="EMBL/GenBank/DDBJ databases">
        <authorList>
            <person name="Lanie J.A."/>
            <person name="Ng W.-L."/>
            <person name="Kazmierczak K.M."/>
            <person name="Andrzejewski T.M."/>
            <person name="Davidsen T.M."/>
            <person name="Wayne K.J."/>
            <person name="Tettelin H."/>
            <person name="Glass J.I."/>
            <person name="Rusch D."/>
            <person name="Podicherti R."/>
            <person name="Tsui H.-C.T."/>
            <person name="Winkler M.E."/>
        </authorList>
    </citation>
    <scope>NUCLEOTIDE SEQUENCE</scope>
</reference>
<feature type="domain" description="Endoribonuclease YicC-like C-terminal" evidence="1">
    <location>
        <begin position="6"/>
        <end position="96"/>
    </location>
</feature>
<dbReference type="EMBL" id="UINC01149256">
    <property type="protein sequence ID" value="SVD41619.1"/>
    <property type="molecule type" value="Genomic_DNA"/>
</dbReference>
<evidence type="ECO:0000313" key="2">
    <source>
        <dbReference type="EMBL" id="SVD41619.1"/>
    </source>
</evidence>
<name>A0A382V534_9ZZZZ</name>
<dbReference type="Pfam" id="PF08340">
    <property type="entry name" value="YicC-like_C"/>
    <property type="match status" value="1"/>
</dbReference>
<feature type="non-terminal residue" evidence="2">
    <location>
        <position position="1"/>
    </location>
</feature>
<dbReference type="AlphaFoldDB" id="A0A382V534"/>
<dbReference type="GO" id="GO:0004521">
    <property type="term" value="F:RNA endonuclease activity"/>
    <property type="evidence" value="ECO:0007669"/>
    <property type="project" value="InterPro"/>
</dbReference>
<dbReference type="InterPro" id="IPR005229">
    <property type="entry name" value="YicC/YloC-like"/>
</dbReference>
<accession>A0A382V534</accession>
<proteinExistence type="predicted"/>
<organism evidence="2">
    <name type="scientific">marine metagenome</name>
    <dbReference type="NCBI Taxonomy" id="408172"/>
    <lineage>
        <taxon>unclassified sequences</taxon>
        <taxon>metagenomes</taxon>
        <taxon>ecological metagenomes</taxon>
    </lineage>
</organism>
<dbReference type="InterPro" id="IPR013551">
    <property type="entry name" value="YicC-like_C"/>
</dbReference>